<sequence>MSVFTEGAARTAVLVAAYARLREGRPVLGRPVRFGA</sequence>
<name>A0A495QM32_9ACTN</name>
<proteinExistence type="predicted"/>
<evidence type="ECO:0000313" key="2">
    <source>
        <dbReference type="Proteomes" id="UP000274601"/>
    </source>
</evidence>
<dbReference type="Proteomes" id="UP000274601">
    <property type="component" value="Unassembled WGS sequence"/>
</dbReference>
<comment type="caution">
    <text evidence="1">The sequence shown here is derived from an EMBL/GenBank/DDBJ whole genome shotgun (WGS) entry which is preliminary data.</text>
</comment>
<dbReference type="EMBL" id="RBWU01000004">
    <property type="protein sequence ID" value="RKS73481.1"/>
    <property type="molecule type" value="Genomic_DNA"/>
</dbReference>
<evidence type="ECO:0000313" key="1">
    <source>
        <dbReference type="EMBL" id="RKS73481.1"/>
    </source>
</evidence>
<reference evidence="1 2" key="1">
    <citation type="submission" date="2018-10" db="EMBL/GenBank/DDBJ databases">
        <title>Genomic Encyclopedia of Archaeal and Bacterial Type Strains, Phase II (KMG-II): from individual species to whole genera.</title>
        <authorList>
            <person name="Goeker M."/>
        </authorList>
    </citation>
    <scope>NUCLEOTIDE SEQUENCE [LARGE SCALE GENOMIC DNA]</scope>
    <source>
        <strain evidence="1 2">DSM 43383</strain>
    </source>
</reference>
<organism evidence="1 2">
    <name type="scientific">Actinomadura pelletieri DSM 43383</name>
    <dbReference type="NCBI Taxonomy" id="1120940"/>
    <lineage>
        <taxon>Bacteria</taxon>
        <taxon>Bacillati</taxon>
        <taxon>Actinomycetota</taxon>
        <taxon>Actinomycetes</taxon>
        <taxon>Streptosporangiales</taxon>
        <taxon>Thermomonosporaceae</taxon>
        <taxon>Actinomadura</taxon>
    </lineage>
</organism>
<accession>A0A495QM32</accession>
<protein>
    <submittedName>
        <fullName evidence="1">Uncharacterized protein</fullName>
    </submittedName>
</protein>
<keyword evidence="2" id="KW-1185">Reference proteome</keyword>
<gene>
    <name evidence="1" type="ORF">BZB76_4173</name>
</gene>
<dbReference type="AlphaFoldDB" id="A0A495QM32"/>